<dbReference type="Gene3D" id="1.20.120.140">
    <property type="entry name" value="Signal recognition particle SRP54, nucleotide-binding domain"/>
    <property type="match status" value="1"/>
</dbReference>
<dbReference type="InterPro" id="IPR027417">
    <property type="entry name" value="P-loop_NTPase"/>
</dbReference>
<evidence type="ECO:0000313" key="12">
    <source>
        <dbReference type="Proteomes" id="UP000054618"/>
    </source>
</evidence>
<dbReference type="Pfam" id="PF02881">
    <property type="entry name" value="SRP54_N"/>
    <property type="match status" value="1"/>
</dbReference>
<comment type="subcellular location">
    <subcellularLocation>
        <location evidence="9">Cytoplasm</location>
    </subcellularLocation>
    <text evidence="9">The SRP-RNC complex is targeted to the cytoplasmic membrane.</text>
</comment>
<keyword evidence="7 9" id="KW-0687">Ribonucleoprotein</keyword>
<feature type="binding site" evidence="9">
    <location>
        <begin position="248"/>
        <end position="251"/>
    </location>
    <ligand>
        <name>GTP</name>
        <dbReference type="ChEBI" id="CHEBI:37565"/>
    </ligand>
</feature>
<name>A0A0W0XZE5_9GAMM</name>
<dbReference type="CDD" id="cd18539">
    <property type="entry name" value="SRP_G"/>
    <property type="match status" value="1"/>
</dbReference>
<evidence type="ECO:0000256" key="9">
    <source>
        <dbReference type="HAMAP-Rule" id="MF_00306"/>
    </source>
</evidence>
<dbReference type="GO" id="GO:0003924">
    <property type="term" value="F:GTPase activity"/>
    <property type="evidence" value="ECO:0007669"/>
    <property type="project" value="UniProtKB-UniRule"/>
</dbReference>
<dbReference type="FunFam" id="3.40.50.300:FF:000022">
    <property type="entry name" value="Signal recognition particle 54 kDa subunit"/>
    <property type="match status" value="1"/>
</dbReference>
<dbReference type="EC" id="3.6.5.4" evidence="9"/>
<sequence>MFDNLTKRLNQAFKTLTGQSHFTEENTQQALREVRMSLLEADVALPVVKQFIEKVREKTLGQAVDDKLKPEQALIKIVHDELIIILGSERSELNFKTQPPAIFLMAGLQGSGKTTTSAKLARYLKEQENKKVMLVSVDVYRPAAIEQLQLLAEQLDIAFFPAQAHENPLDIAQRALDNAKKQYMDVVIFDTAGRLHIDQDMMDEIKALHQTVKPVETLFVVDSMTGQDAANTAKAFHDALPLTGIILTKTDGDARGGAALSVKEITGQPIKFMGTGEKIDALEPFYPDRVASRILGMGDILTLIEEVERKADKKSSEKLAQKLKKGKGFDLEDFKQQLLQMNNMGGISSMMSKLPGMSQLPQQAMSQVNDKALAKTIAIINSMTKKERRLPKIIIGSRKKRIAEGSGTQIQDVNRLLKQYEQMQKMMKKISKPGALKQMMRGLGGLTGMKGILPDDFK</sequence>
<dbReference type="PROSITE" id="PS00300">
    <property type="entry name" value="SRP54"/>
    <property type="match status" value="1"/>
</dbReference>
<organism evidence="11 12">
    <name type="scientific">Legionella quinlivanii</name>
    <dbReference type="NCBI Taxonomy" id="45073"/>
    <lineage>
        <taxon>Bacteria</taxon>
        <taxon>Pseudomonadati</taxon>
        <taxon>Pseudomonadota</taxon>
        <taxon>Gammaproteobacteria</taxon>
        <taxon>Legionellales</taxon>
        <taxon>Legionellaceae</taxon>
        <taxon>Legionella</taxon>
    </lineage>
</organism>
<evidence type="ECO:0000256" key="1">
    <source>
        <dbReference type="ARBA" id="ARBA00005450"/>
    </source>
</evidence>
<evidence type="ECO:0000256" key="2">
    <source>
        <dbReference type="ARBA" id="ARBA00022741"/>
    </source>
</evidence>
<dbReference type="SUPFAM" id="SSF47446">
    <property type="entry name" value="Signal peptide-binding domain"/>
    <property type="match status" value="1"/>
</dbReference>
<protein>
    <recommendedName>
        <fullName evidence="9">Signal recognition particle protein</fullName>
        <ecNumber evidence="9">3.6.5.4</ecNumber>
    </recommendedName>
    <alternativeName>
        <fullName evidence="9">Fifty-four homolog</fullName>
    </alternativeName>
</protein>
<dbReference type="GO" id="GO:0006614">
    <property type="term" value="P:SRP-dependent cotranslational protein targeting to membrane"/>
    <property type="evidence" value="ECO:0007669"/>
    <property type="project" value="InterPro"/>
</dbReference>
<evidence type="ECO:0000313" key="11">
    <source>
        <dbReference type="EMBL" id="KTD49684.1"/>
    </source>
</evidence>
<keyword evidence="12" id="KW-1185">Reference proteome</keyword>
<evidence type="ECO:0000256" key="7">
    <source>
        <dbReference type="ARBA" id="ARBA00023274"/>
    </source>
</evidence>
<evidence type="ECO:0000256" key="8">
    <source>
        <dbReference type="ARBA" id="ARBA00048027"/>
    </source>
</evidence>
<comment type="catalytic activity">
    <reaction evidence="8 9">
        <text>GTP + H2O = GDP + phosphate + H(+)</text>
        <dbReference type="Rhea" id="RHEA:19669"/>
        <dbReference type="ChEBI" id="CHEBI:15377"/>
        <dbReference type="ChEBI" id="CHEBI:15378"/>
        <dbReference type="ChEBI" id="CHEBI:37565"/>
        <dbReference type="ChEBI" id="CHEBI:43474"/>
        <dbReference type="ChEBI" id="CHEBI:58189"/>
        <dbReference type="EC" id="3.6.5.4"/>
    </reaction>
</comment>
<evidence type="ECO:0000256" key="4">
    <source>
        <dbReference type="ARBA" id="ARBA00022884"/>
    </source>
</evidence>
<dbReference type="Gene3D" id="3.40.50.300">
    <property type="entry name" value="P-loop containing nucleotide triphosphate hydrolases"/>
    <property type="match status" value="1"/>
</dbReference>
<dbReference type="SUPFAM" id="SSF52540">
    <property type="entry name" value="P-loop containing nucleoside triphosphate hydrolases"/>
    <property type="match status" value="1"/>
</dbReference>
<dbReference type="GO" id="GO:0048500">
    <property type="term" value="C:signal recognition particle"/>
    <property type="evidence" value="ECO:0007669"/>
    <property type="project" value="UniProtKB-UniRule"/>
</dbReference>
<dbReference type="SMART" id="SM00963">
    <property type="entry name" value="SRP54_N"/>
    <property type="match status" value="1"/>
</dbReference>
<comment type="function">
    <text evidence="9">Involved in targeting and insertion of nascent membrane proteins into the cytoplasmic membrane. Binds to the hydrophobic signal sequence of the ribosome-nascent chain (RNC) as it emerges from the ribosomes. The SRP-RNC complex is then targeted to the cytoplasmic membrane where it interacts with the SRP receptor FtsY. Interaction with FtsY leads to the transfer of the RNC complex to the Sec translocase for insertion into the membrane, the hydrolysis of GTP by both Ffh and FtsY, and the dissociation of the SRP-FtsY complex into the individual components.</text>
</comment>
<dbReference type="EMBL" id="LNYS01000010">
    <property type="protein sequence ID" value="KTD49684.1"/>
    <property type="molecule type" value="Genomic_DNA"/>
</dbReference>
<keyword evidence="4 9" id="KW-0694">RNA-binding</keyword>
<keyword evidence="3 9" id="KW-0378">Hydrolase</keyword>
<dbReference type="GO" id="GO:0005525">
    <property type="term" value="F:GTP binding"/>
    <property type="evidence" value="ECO:0007669"/>
    <property type="project" value="UniProtKB-UniRule"/>
</dbReference>
<evidence type="ECO:0000256" key="6">
    <source>
        <dbReference type="ARBA" id="ARBA00023135"/>
    </source>
</evidence>
<keyword evidence="9" id="KW-0963">Cytoplasm</keyword>
<dbReference type="GO" id="GO:0008312">
    <property type="term" value="F:7S RNA binding"/>
    <property type="evidence" value="ECO:0007669"/>
    <property type="project" value="InterPro"/>
</dbReference>
<keyword evidence="6 9" id="KW-0733">Signal recognition particle</keyword>
<comment type="domain">
    <text evidence="9">Composed of three domains: the N-terminal N domain, which is responsible for interactions with the ribosome, the central G domain, which binds GTP, and the C-terminal M domain, which binds the RNA and the signal sequence of the RNC.</text>
</comment>
<dbReference type="PATRIC" id="fig|45073.5.peg.2002"/>
<dbReference type="NCBIfam" id="TIGR00959">
    <property type="entry name" value="ffh"/>
    <property type="match status" value="1"/>
</dbReference>
<dbReference type="RefSeq" id="WP_058508000.1">
    <property type="nucleotide sequence ID" value="NZ_CAAAIK010000016.1"/>
</dbReference>
<feature type="domain" description="SRP54-type proteins GTP-binding" evidence="10">
    <location>
        <begin position="269"/>
        <end position="282"/>
    </location>
</feature>
<dbReference type="AlphaFoldDB" id="A0A0W0XZE5"/>
<dbReference type="InterPro" id="IPR022941">
    <property type="entry name" value="SRP54"/>
</dbReference>
<comment type="subunit">
    <text evidence="9">Part of the signal recognition particle protein translocation system, which is composed of SRP and FtsY. SRP is a ribonucleoprotein composed of Ffh and a 4.5S RNA molecule.</text>
</comment>
<dbReference type="SMART" id="SM00382">
    <property type="entry name" value="AAA"/>
    <property type="match status" value="1"/>
</dbReference>
<dbReference type="HAMAP" id="MF_00306">
    <property type="entry name" value="SRP54"/>
    <property type="match status" value="1"/>
</dbReference>
<dbReference type="InterPro" id="IPR004125">
    <property type="entry name" value="Signal_recog_particle_SRP54_M"/>
</dbReference>
<accession>A0A0W0XZE5</accession>
<dbReference type="STRING" id="45073.Lqui_1895"/>
<reference evidence="11 12" key="1">
    <citation type="submission" date="2015-11" db="EMBL/GenBank/DDBJ databases">
        <title>Genomic analysis of 38 Legionella species identifies large and diverse effector repertoires.</title>
        <authorList>
            <person name="Burstein D."/>
            <person name="Amaro F."/>
            <person name="Zusman T."/>
            <person name="Lifshitz Z."/>
            <person name="Cohen O."/>
            <person name="Gilbert J.A."/>
            <person name="Pupko T."/>
            <person name="Shuman H.A."/>
            <person name="Segal G."/>
        </authorList>
    </citation>
    <scope>NUCLEOTIDE SEQUENCE [LARGE SCALE GENOMIC DNA]</scope>
    <source>
        <strain evidence="11 12">CDC#1442-AUS-E</strain>
    </source>
</reference>
<dbReference type="PANTHER" id="PTHR11564">
    <property type="entry name" value="SIGNAL RECOGNITION PARTICLE 54K PROTEIN SRP54"/>
    <property type="match status" value="1"/>
</dbReference>
<dbReference type="Gene3D" id="1.10.260.30">
    <property type="entry name" value="Signal recognition particle, SRP54 subunit, M-domain"/>
    <property type="match status" value="1"/>
</dbReference>
<evidence type="ECO:0000256" key="3">
    <source>
        <dbReference type="ARBA" id="ARBA00022801"/>
    </source>
</evidence>
<dbReference type="SMART" id="SM00962">
    <property type="entry name" value="SRP54"/>
    <property type="match status" value="1"/>
</dbReference>
<dbReference type="InterPro" id="IPR003593">
    <property type="entry name" value="AAA+_ATPase"/>
</dbReference>
<dbReference type="OrthoDB" id="9804720at2"/>
<dbReference type="Pfam" id="PF02978">
    <property type="entry name" value="SRP_SPB"/>
    <property type="match status" value="1"/>
</dbReference>
<dbReference type="InterPro" id="IPR004780">
    <property type="entry name" value="SRP"/>
</dbReference>
<dbReference type="InterPro" id="IPR042101">
    <property type="entry name" value="SRP54_N_sf"/>
</dbReference>
<keyword evidence="2 9" id="KW-0547">Nucleotide-binding</keyword>
<comment type="caution">
    <text evidence="11">The sequence shown here is derived from an EMBL/GenBank/DDBJ whole genome shotgun (WGS) entry which is preliminary data.</text>
</comment>
<gene>
    <name evidence="9 11" type="primary">ffh</name>
    <name evidence="11" type="ORF">Lqui_1895</name>
</gene>
<evidence type="ECO:0000259" key="10">
    <source>
        <dbReference type="PROSITE" id="PS00300"/>
    </source>
</evidence>
<keyword evidence="5 9" id="KW-0342">GTP-binding</keyword>
<feature type="binding site" evidence="9">
    <location>
        <begin position="107"/>
        <end position="114"/>
    </location>
    <ligand>
        <name>GTP</name>
        <dbReference type="ChEBI" id="CHEBI:37565"/>
    </ligand>
</feature>
<dbReference type="Pfam" id="PF00448">
    <property type="entry name" value="SRP54"/>
    <property type="match status" value="1"/>
</dbReference>
<dbReference type="InterPro" id="IPR013822">
    <property type="entry name" value="Signal_recog_particl_SRP54_hlx"/>
</dbReference>
<dbReference type="Proteomes" id="UP000054618">
    <property type="component" value="Unassembled WGS sequence"/>
</dbReference>
<dbReference type="PANTHER" id="PTHR11564:SF5">
    <property type="entry name" value="SIGNAL RECOGNITION PARTICLE SUBUNIT SRP54"/>
    <property type="match status" value="1"/>
</dbReference>
<feature type="binding site" evidence="9">
    <location>
        <begin position="190"/>
        <end position="194"/>
    </location>
    <ligand>
        <name>GTP</name>
        <dbReference type="ChEBI" id="CHEBI:37565"/>
    </ligand>
</feature>
<dbReference type="InterPro" id="IPR036891">
    <property type="entry name" value="Signal_recog_part_SRP54_M_sf"/>
</dbReference>
<proteinExistence type="inferred from homology"/>
<dbReference type="InterPro" id="IPR000897">
    <property type="entry name" value="SRP54_GTPase_dom"/>
</dbReference>
<evidence type="ECO:0000256" key="5">
    <source>
        <dbReference type="ARBA" id="ARBA00023134"/>
    </source>
</evidence>
<comment type="similarity">
    <text evidence="1 9">Belongs to the GTP-binding SRP family. SRP54 subfamily.</text>
</comment>